<dbReference type="EMBL" id="CAJOBJ010172196">
    <property type="protein sequence ID" value="CAF4887192.1"/>
    <property type="molecule type" value="Genomic_DNA"/>
</dbReference>
<evidence type="ECO:0000313" key="4">
    <source>
        <dbReference type="Proteomes" id="UP000663834"/>
    </source>
</evidence>
<dbReference type="EMBL" id="CAJNOW010012982">
    <property type="protein sequence ID" value="CAF1616442.1"/>
    <property type="molecule type" value="Genomic_DNA"/>
</dbReference>
<protein>
    <submittedName>
        <fullName evidence="1">Uncharacterized protein</fullName>
    </submittedName>
</protein>
<dbReference type="Proteomes" id="UP000663834">
    <property type="component" value="Unassembled WGS sequence"/>
</dbReference>
<evidence type="ECO:0000313" key="1">
    <source>
        <dbReference type="EMBL" id="CAF1616442.1"/>
    </source>
</evidence>
<accession>A0A816C6F9</accession>
<sequence>MKRIDVTK</sequence>
<dbReference type="Proteomes" id="UP000681720">
    <property type="component" value="Unassembled WGS sequence"/>
</dbReference>
<evidence type="ECO:0000313" key="2">
    <source>
        <dbReference type="EMBL" id="CAF4887192.1"/>
    </source>
</evidence>
<dbReference type="EMBL" id="CAJOBJ010192412">
    <property type="protein sequence ID" value="CAF4958436.1"/>
    <property type="molecule type" value="Genomic_DNA"/>
</dbReference>
<proteinExistence type="predicted"/>
<feature type="non-terminal residue" evidence="1">
    <location>
        <position position="8"/>
    </location>
</feature>
<organism evidence="1 4">
    <name type="scientific">Rotaria magnacalcarata</name>
    <dbReference type="NCBI Taxonomy" id="392030"/>
    <lineage>
        <taxon>Eukaryota</taxon>
        <taxon>Metazoa</taxon>
        <taxon>Spiralia</taxon>
        <taxon>Gnathifera</taxon>
        <taxon>Rotifera</taxon>
        <taxon>Eurotatoria</taxon>
        <taxon>Bdelloidea</taxon>
        <taxon>Philodinida</taxon>
        <taxon>Philodinidae</taxon>
        <taxon>Rotaria</taxon>
    </lineage>
</organism>
<gene>
    <name evidence="2" type="ORF">GIL414_LOCUS51153</name>
    <name evidence="3" type="ORF">GIL414_LOCUS54709</name>
    <name evidence="1" type="ORF">KQP761_LOCUS24073</name>
</gene>
<reference evidence="1" key="1">
    <citation type="submission" date="2021-02" db="EMBL/GenBank/DDBJ databases">
        <authorList>
            <person name="Nowell W R."/>
        </authorList>
    </citation>
    <scope>NUCLEOTIDE SEQUENCE</scope>
</reference>
<name>A0A816C6F9_9BILA</name>
<comment type="caution">
    <text evidence="1">The sequence shown here is derived from an EMBL/GenBank/DDBJ whole genome shotgun (WGS) entry which is preliminary data.</text>
</comment>
<evidence type="ECO:0000313" key="3">
    <source>
        <dbReference type="EMBL" id="CAF4958436.1"/>
    </source>
</evidence>